<dbReference type="InterPro" id="IPR050245">
    <property type="entry name" value="PrsA_foldase"/>
</dbReference>
<evidence type="ECO:0000256" key="3">
    <source>
        <dbReference type="SAM" id="Phobius"/>
    </source>
</evidence>
<reference evidence="5 6" key="2">
    <citation type="journal article" date="2011" name="J. Bacteriol.">
        <title>Genome Sequence of Kosmotoga olearia Strain TBF 19.5.1, a Thermophilic Bacterium with a Wide Growth Temperature Range, Isolated from the Troll B Oil Platform in the North Sea.</title>
        <authorList>
            <person name="Swithers K.S."/>
            <person name="Dipippo J.L."/>
            <person name="Bruce D.C."/>
            <person name="Detter C."/>
            <person name="Tapia R."/>
            <person name="Han S."/>
            <person name="Goodwin L.A."/>
            <person name="Han J."/>
            <person name="Woyke T."/>
            <person name="Pitluck S."/>
            <person name="Pennacchio L."/>
            <person name="Nolan M."/>
            <person name="Mikhailova N."/>
            <person name="Land M.L."/>
            <person name="Nesbo C.L."/>
            <person name="Gogarten J.P."/>
            <person name="Noll K.M."/>
        </authorList>
    </citation>
    <scope>NUCLEOTIDE SEQUENCE [LARGE SCALE GENOMIC DNA]</scope>
    <source>
        <strain evidence="6">ATCC BAA-1733 / DSM 21960 / TBF 19.5.1</strain>
    </source>
</reference>
<feature type="transmembrane region" description="Helical" evidence="3">
    <location>
        <begin position="12"/>
        <end position="31"/>
    </location>
</feature>
<dbReference type="Pfam" id="PF13624">
    <property type="entry name" value="SurA_N_3"/>
    <property type="match status" value="1"/>
</dbReference>
<organism evidence="5 6">
    <name type="scientific">Kosmotoga olearia (strain ATCC BAA-1733 / DSM 21960 / TBF 19.5.1)</name>
    <dbReference type="NCBI Taxonomy" id="521045"/>
    <lineage>
        <taxon>Bacteria</taxon>
        <taxon>Thermotogati</taxon>
        <taxon>Thermotogota</taxon>
        <taxon>Thermotogae</taxon>
        <taxon>Kosmotogales</taxon>
        <taxon>Kosmotogaceae</taxon>
        <taxon>Kosmotoga</taxon>
    </lineage>
</organism>
<dbReference type="HOGENOM" id="CLU_030639_0_0_0"/>
<keyword evidence="6" id="KW-1185">Reference proteome</keyword>
<evidence type="ECO:0000256" key="1">
    <source>
        <dbReference type="PROSITE-ProRule" id="PRU00278"/>
    </source>
</evidence>
<keyword evidence="2" id="KW-0175">Coiled coil</keyword>
<reference evidence="5 6" key="1">
    <citation type="submission" date="2009-06" db="EMBL/GenBank/DDBJ databases">
        <title>Complete sequence of Thermotogales bacterium TBF 19.5.1.</title>
        <authorList>
            <consortium name="US DOE Joint Genome Institute"/>
            <person name="Lucas S."/>
            <person name="Copeland A."/>
            <person name="Lapidus A."/>
            <person name="Glavina del Rio T."/>
            <person name="Tice H."/>
            <person name="Bruce D."/>
            <person name="Goodwin L."/>
            <person name="Pitluck S."/>
            <person name="Chertkov O."/>
            <person name="Brettin T."/>
            <person name="Detter J.C."/>
            <person name="Han C."/>
            <person name="Schmutz J."/>
            <person name="Larimer F."/>
            <person name="Land M."/>
            <person name="Hauser L."/>
            <person name="Kyrpides N."/>
            <person name="Ovchinnikova G."/>
            <person name="Noll K."/>
        </authorList>
    </citation>
    <scope>NUCLEOTIDE SEQUENCE [LARGE SCALE GENOMIC DNA]</scope>
    <source>
        <strain evidence="6">ATCC BAA-1733 / DSM 21960 / TBF 19.5.1</strain>
    </source>
</reference>
<dbReference type="Pfam" id="PF00639">
    <property type="entry name" value="Rotamase"/>
    <property type="match status" value="1"/>
</dbReference>
<dbReference type="STRING" id="521045.Kole_0383"/>
<dbReference type="PANTHER" id="PTHR47245:SF2">
    <property type="entry name" value="PEPTIDYL-PROLYL CIS-TRANS ISOMERASE HP_0175-RELATED"/>
    <property type="match status" value="1"/>
</dbReference>
<dbReference type="PANTHER" id="PTHR47245">
    <property type="entry name" value="PEPTIDYLPROLYL ISOMERASE"/>
    <property type="match status" value="1"/>
</dbReference>
<dbReference type="Proteomes" id="UP000002382">
    <property type="component" value="Chromosome"/>
</dbReference>
<keyword evidence="3" id="KW-0812">Transmembrane</keyword>
<gene>
    <name evidence="5" type="ordered locus">Kole_0383</name>
</gene>
<evidence type="ECO:0000259" key="4">
    <source>
        <dbReference type="PROSITE" id="PS50198"/>
    </source>
</evidence>
<proteinExistence type="predicted"/>
<dbReference type="RefSeq" id="WP_012744895.1">
    <property type="nucleotide sequence ID" value="NC_012785.1"/>
</dbReference>
<dbReference type="Gene3D" id="3.10.50.40">
    <property type="match status" value="1"/>
</dbReference>
<keyword evidence="3" id="KW-1133">Transmembrane helix</keyword>
<feature type="coiled-coil region" evidence="2">
    <location>
        <begin position="404"/>
        <end position="431"/>
    </location>
</feature>
<evidence type="ECO:0000313" key="6">
    <source>
        <dbReference type="Proteomes" id="UP000002382"/>
    </source>
</evidence>
<name>C5CDT9_KOSOT</name>
<keyword evidence="3" id="KW-0472">Membrane</keyword>
<dbReference type="eggNOG" id="COG0760">
    <property type="taxonomic scope" value="Bacteria"/>
</dbReference>
<keyword evidence="1" id="KW-0697">Rotamase</keyword>
<dbReference type="InterPro" id="IPR023058">
    <property type="entry name" value="PPIase_PpiC_CS"/>
</dbReference>
<dbReference type="KEGG" id="kol:Kole_0383"/>
<dbReference type="Gene3D" id="1.10.4030.10">
    <property type="entry name" value="Porin chaperone SurA, peptide-binding domain"/>
    <property type="match status" value="1"/>
</dbReference>
<dbReference type="SUPFAM" id="SSF109998">
    <property type="entry name" value="Triger factor/SurA peptide-binding domain-like"/>
    <property type="match status" value="1"/>
</dbReference>
<evidence type="ECO:0000256" key="2">
    <source>
        <dbReference type="SAM" id="Coils"/>
    </source>
</evidence>
<dbReference type="AlphaFoldDB" id="C5CDT9"/>
<feature type="domain" description="PpiC" evidence="4">
    <location>
        <begin position="217"/>
        <end position="308"/>
    </location>
</feature>
<dbReference type="InterPro" id="IPR046357">
    <property type="entry name" value="PPIase_dom_sf"/>
</dbReference>
<sequence length="673" mass="77524">MHETRWMRKIQVPIIWTIAILFAAGVIWWSVATYMSGKSRETGSTTPTNSARPEDAFAYLTKDGTPLEDPIYWISYSEYDDTVRDVLSSLSQRNIQLDPYFKGSAGMSEIDVRYMVLLDLIDQKILIYYAKKHNIYPTEDEINTRVEEIVSKYTSDENYKAQIEQYYGSVEAFKEKVRKSIFPSVLKEKVQNDVLKDVDQKLKTYFEENKDEIKNKYERVEASHILLTSEASALELKNELLNGAINFSDAASEFSIDRNSAVLGGSLGSFGHGQMVKEFEDAAFSATPGEIVGPVETKYGFHLIKVATKTVFDTFDELKSSSAYDQFKNDYESDEFKKWFENYKNNEKFGYVINDEELKIYNEFKKVQNAGNTDEYLKKLSTTIFNESGGISVEGSYLPIAIFVQLSDEKLNNLKYELNDLKEMKKLSETTPATILSLSNEEIEKKLSELNDSTDTKLKDLYSDAKKLKEYQSKYGEDINSVNELLETKQKEFDELNSRFATAVKFLYNMMPYSFEVLNYMYRVDSENPEVVLRYNEGVYTHNLKPLLDSPSTLQSYLDYYKQQLGDNARMFLIDYPLQKIERDLNTKIINATNAATDLKVSALYLLVDAYEKLASLPDQNNILVELYLRGEKRYLNELKKLLPNDNDVASKLEFVEKQIEELQQETTPPATE</sequence>
<dbReference type="PROSITE" id="PS01096">
    <property type="entry name" value="PPIC_PPIASE_1"/>
    <property type="match status" value="1"/>
</dbReference>
<protein>
    <submittedName>
        <fullName evidence="5">PpiC-type peptidyl-prolyl cis-trans isomerase</fullName>
    </submittedName>
</protein>
<evidence type="ECO:0000313" key="5">
    <source>
        <dbReference type="EMBL" id="ACR79108.1"/>
    </source>
</evidence>
<dbReference type="InterPro" id="IPR027304">
    <property type="entry name" value="Trigger_fact/SurA_dom_sf"/>
</dbReference>
<dbReference type="InterPro" id="IPR000297">
    <property type="entry name" value="PPIase_PpiC"/>
</dbReference>
<dbReference type="EMBL" id="CP001634">
    <property type="protein sequence ID" value="ACR79108.1"/>
    <property type="molecule type" value="Genomic_DNA"/>
</dbReference>
<keyword evidence="1 5" id="KW-0413">Isomerase</keyword>
<dbReference type="OrthoDB" id="14196at2"/>
<dbReference type="GO" id="GO:0003755">
    <property type="term" value="F:peptidyl-prolyl cis-trans isomerase activity"/>
    <property type="evidence" value="ECO:0007669"/>
    <property type="project" value="UniProtKB-KW"/>
</dbReference>
<dbReference type="PROSITE" id="PS50198">
    <property type="entry name" value="PPIC_PPIASE_2"/>
    <property type="match status" value="1"/>
</dbReference>
<accession>C5CDT9</accession>
<dbReference type="SUPFAM" id="SSF54534">
    <property type="entry name" value="FKBP-like"/>
    <property type="match status" value="1"/>
</dbReference>